<dbReference type="InterPro" id="IPR025662">
    <property type="entry name" value="Sigma_54_int_dom_ATP-bd_1"/>
</dbReference>
<keyword evidence="2" id="KW-0067">ATP-binding</keyword>
<dbReference type="STRING" id="1123285.SAMN05660235_01585"/>
<evidence type="ECO:0000256" key="1">
    <source>
        <dbReference type="ARBA" id="ARBA00022741"/>
    </source>
</evidence>
<dbReference type="InterPro" id="IPR027417">
    <property type="entry name" value="P-loop_NTPase"/>
</dbReference>
<dbReference type="Gene3D" id="3.40.50.10660">
    <property type="entry name" value="PrpR receptor domain-like"/>
    <property type="match status" value="1"/>
</dbReference>
<dbReference type="PROSITE" id="PS00688">
    <property type="entry name" value="SIGMA54_INTERACT_3"/>
    <property type="match status" value="1"/>
</dbReference>
<dbReference type="CDD" id="cd00009">
    <property type="entry name" value="AAA"/>
    <property type="match status" value="1"/>
</dbReference>
<dbReference type="InterPro" id="IPR009057">
    <property type="entry name" value="Homeodomain-like_sf"/>
</dbReference>
<dbReference type="InterPro" id="IPR003593">
    <property type="entry name" value="AAA+_ATPase"/>
</dbReference>
<dbReference type="SMART" id="SM00382">
    <property type="entry name" value="AAA"/>
    <property type="match status" value="1"/>
</dbReference>
<evidence type="ECO:0000313" key="7">
    <source>
        <dbReference type="EMBL" id="SDF43263.1"/>
    </source>
</evidence>
<dbReference type="RefSeq" id="WP_093689712.1">
    <property type="nucleotide sequence ID" value="NZ_FNBU01000010.1"/>
</dbReference>
<dbReference type="Pfam" id="PF02954">
    <property type="entry name" value="HTH_8"/>
    <property type="match status" value="1"/>
</dbReference>
<dbReference type="SUPFAM" id="SSF46689">
    <property type="entry name" value="Homeodomain-like"/>
    <property type="match status" value="1"/>
</dbReference>
<keyword evidence="1" id="KW-0547">Nucleotide-binding</keyword>
<dbReference type="InterPro" id="IPR058031">
    <property type="entry name" value="AAA_lid_NorR"/>
</dbReference>
<dbReference type="SUPFAM" id="SSF52540">
    <property type="entry name" value="P-loop containing nucleoside triphosphate hydrolases"/>
    <property type="match status" value="1"/>
</dbReference>
<keyword evidence="8" id="KW-1185">Reference proteome</keyword>
<dbReference type="GO" id="GO:0006355">
    <property type="term" value="P:regulation of DNA-templated transcription"/>
    <property type="evidence" value="ECO:0007669"/>
    <property type="project" value="InterPro"/>
</dbReference>
<dbReference type="GO" id="GO:0005524">
    <property type="term" value="F:ATP binding"/>
    <property type="evidence" value="ECO:0007669"/>
    <property type="project" value="UniProtKB-KW"/>
</dbReference>
<dbReference type="InterPro" id="IPR035965">
    <property type="entry name" value="PAS-like_dom_sf"/>
</dbReference>
<dbReference type="PRINTS" id="PR01590">
    <property type="entry name" value="HTHFIS"/>
</dbReference>
<dbReference type="PANTHER" id="PTHR32071">
    <property type="entry name" value="TRANSCRIPTIONAL REGULATORY PROTEIN"/>
    <property type="match status" value="1"/>
</dbReference>
<dbReference type="InterPro" id="IPR002197">
    <property type="entry name" value="HTH_Fis"/>
</dbReference>
<dbReference type="Gene3D" id="3.30.450.20">
    <property type="entry name" value="PAS domain"/>
    <property type="match status" value="1"/>
</dbReference>
<dbReference type="Gene3D" id="1.10.8.60">
    <property type="match status" value="1"/>
</dbReference>
<evidence type="ECO:0000256" key="3">
    <source>
        <dbReference type="ARBA" id="ARBA00023015"/>
    </source>
</evidence>
<dbReference type="InterPro" id="IPR025943">
    <property type="entry name" value="Sigma_54_int_dom_ATP-bd_2"/>
</dbReference>
<dbReference type="PROSITE" id="PS50045">
    <property type="entry name" value="SIGMA54_INTERACT_4"/>
    <property type="match status" value="1"/>
</dbReference>
<dbReference type="Gene3D" id="3.40.50.300">
    <property type="entry name" value="P-loop containing nucleotide triphosphate hydrolases"/>
    <property type="match status" value="1"/>
</dbReference>
<dbReference type="Pfam" id="PF00158">
    <property type="entry name" value="Sigma54_activat"/>
    <property type="match status" value="1"/>
</dbReference>
<dbReference type="Pfam" id="PF06506">
    <property type="entry name" value="PrpR_N"/>
    <property type="match status" value="1"/>
</dbReference>
<dbReference type="Gene3D" id="1.10.10.60">
    <property type="entry name" value="Homeodomain-like"/>
    <property type="match status" value="1"/>
</dbReference>
<dbReference type="GO" id="GO:0000156">
    <property type="term" value="F:phosphorelay response regulator activity"/>
    <property type="evidence" value="ECO:0007669"/>
    <property type="project" value="InterPro"/>
</dbReference>
<evidence type="ECO:0000256" key="5">
    <source>
        <dbReference type="ARBA" id="ARBA00023163"/>
    </source>
</evidence>
<sequence>MPDIVVIATHADWASLTRQLAAGDNAVSVVQARLAAGVAAARQAVAEGARVLISRGVTCGMIAAALPQVPLVEVKFTGFDLLRALLEAQAAGGPVAIVDRQEVLTGLAAIEEILGVQDKARKIAIDDYRRYRAGVDQAVRAGAACIIGNQAVVDEAEAHGLRGILLRSGPEGIRHALELSRQMLTIQRMEEANARRIETIINSVDYGIIAVDNAGAVTALNREARRLLTPAHGAPDNHPFLTKLRRYGRLGERLTGSIERLEDGREVVINYLPITVGDETAGAVATLQELRQFQDIERRTRQELARRGRLARHTFLELEETAAPAMRTVIDEARRFAEVDATVLIQGETGVGKEYFAHAIHAASPRRYGPFVAVNCAAIPATVLESELFGYAEGAFTGAKKGGKVGLFEQAHGGTIFLDEIGEMAEELQARLLRVLQEHEIYRIGDDRVIPVDIRVIAATNRDLRAMVAAGRFREDLYYRLDVLTLEVPPLRARKQDIPLFVRKFIDEFNQKYRRNVRGMDDEGLALLAAYDWPGNIRELHNVVGRLMALAAGPVITAAEVRQCLERRLSPADRPAAPGMKAAEAVAIRDALARANGNKQQAARLLGIGRSTLWRKLREMGIESDSSK</sequence>
<keyword evidence="5" id="KW-0804">Transcription</keyword>
<dbReference type="OrthoDB" id="9771372at2"/>
<dbReference type="FunFam" id="3.40.50.300:FF:000006">
    <property type="entry name" value="DNA-binding transcriptional regulator NtrC"/>
    <property type="match status" value="1"/>
</dbReference>
<dbReference type="Pfam" id="PF25601">
    <property type="entry name" value="AAA_lid_14"/>
    <property type="match status" value="1"/>
</dbReference>
<gene>
    <name evidence="7" type="ORF">SAMN05660235_01585</name>
</gene>
<keyword evidence="4 7" id="KW-0238">DNA-binding</keyword>
<dbReference type="InterPro" id="IPR010524">
    <property type="entry name" value="Sig_transdc_resp-reg_PrpR_N"/>
</dbReference>
<dbReference type="AlphaFoldDB" id="A0A1G7L1E0"/>
<dbReference type="Gene3D" id="3.40.50.2300">
    <property type="match status" value="1"/>
</dbReference>
<dbReference type="PROSITE" id="PS00676">
    <property type="entry name" value="SIGMA54_INTERACT_2"/>
    <property type="match status" value="1"/>
</dbReference>
<dbReference type="Proteomes" id="UP000243333">
    <property type="component" value="Unassembled WGS sequence"/>
</dbReference>
<dbReference type="GO" id="GO:0043565">
    <property type="term" value="F:sequence-specific DNA binding"/>
    <property type="evidence" value="ECO:0007669"/>
    <property type="project" value="InterPro"/>
</dbReference>
<dbReference type="PANTHER" id="PTHR32071:SF57">
    <property type="entry name" value="C4-DICARBOXYLATE TRANSPORT TRANSCRIPTIONAL REGULATORY PROTEIN DCTD"/>
    <property type="match status" value="1"/>
</dbReference>
<protein>
    <submittedName>
        <fullName evidence="7">Transcriptional regulator containing PAS, AAA-type ATPase, and DNA-binding Fis domains</fullName>
    </submittedName>
</protein>
<accession>A0A1G7L1E0</accession>
<dbReference type="SUPFAM" id="SSF55785">
    <property type="entry name" value="PYP-like sensor domain (PAS domain)"/>
    <property type="match status" value="1"/>
</dbReference>
<evidence type="ECO:0000259" key="6">
    <source>
        <dbReference type="PROSITE" id="PS50045"/>
    </source>
</evidence>
<keyword evidence="3" id="KW-0805">Transcription regulation</keyword>
<evidence type="ECO:0000256" key="2">
    <source>
        <dbReference type="ARBA" id="ARBA00022840"/>
    </source>
</evidence>
<dbReference type="EMBL" id="FNBU01000010">
    <property type="protein sequence ID" value="SDF43263.1"/>
    <property type="molecule type" value="Genomic_DNA"/>
</dbReference>
<name>A0A1G7L1E0_9FIRM</name>
<dbReference type="SUPFAM" id="SSF159800">
    <property type="entry name" value="PrpR receptor domain-like"/>
    <property type="match status" value="1"/>
</dbReference>
<evidence type="ECO:0000313" key="8">
    <source>
        <dbReference type="Proteomes" id="UP000243333"/>
    </source>
</evidence>
<proteinExistence type="predicted"/>
<dbReference type="InterPro" id="IPR025944">
    <property type="entry name" value="Sigma_54_int_dom_CS"/>
</dbReference>
<feature type="domain" description="Sigma-54 factor interaction" evidence="6">
    <location>
        <begin position="323"/>
        <end position="549"/>
    </location>
</feature>
<organism evidence="7 8">
    <name type="scientific">Sporolituus thermophilus DSM 23256</name>
    <dbReference type="NCBI Taxonomy" id="1123285"/>
    <lineage>
        <taxon>Bacteria</taxon>
        <taxon>Bacillati</taxon>
        <taxon>Bacillota</taxon>
        <taxon>Negativicutes</taxon>
        <taxon>Selenomonadales</taxon>
        <taxon>Sporomusaceae</taxon>
        <taxon>Sporolituus</taxon>
    </lineage>
</organism>
<dbReference type="InterPro" id="IPR002078">
    <property type="entry name" value="Sigma_54_int"/>
</dbReference>
<reference evidence="8" key="1">
    <citation type="submission" date="2016-10" db="EMBL/GenBank/DDBJ databases">
        <authorList>
            <person name="Varghese N."/>
            <person name="Submissions S."/>
        </authorList>
    </citation>
    <scope>NUCLEOTIDE SEQUENCE [LARGE SCALE GENOMIC DNA]</scope>
    <source>
        <strain evidence="8">DSM 23256</strain>
    </source>
</reference>
<dbReference type="PROSITE" id="PS00675">
    <property type="entry name" value="SIGMA54_INTERACT_1"/>
    <property type="match status" value="1"/>
</dbReference>
<evidence type="ECO:0000256" key="4">
    <source>
        <dbReference type="ARBA" id="ARBA00023125"/>
    </source>
</evidence>